<dbReference type="AlphaFoldDB" id="A6EVF5"/>
<dbReference type="Pfam" id="PF04314">
    <property type="entry name" value="PCuAC"/>
    <property type="match status" value="1"/>
</dbReference>
<dbReference type="SUPFAM" id="SSF110087">
    <property type="entry name" value="DR1885-like metal-binding protein"/>
    <property type="match status" value="1"/>
</dbReference>
<dbReference type="InterPro" id="IPR036182">
    <property type="entry name" value="PCuAC_sf"/>
</dbReference>
<reference evidence="1 2" key="1">
    <citation type="submission" date="2007-06" db="EMBL/GenBank/DDBJ databases">
        <authorList>
            <person name="Green D."/>
            <person name="Ferriera S."/>
            <person name="Johnson J."/>
            <person name="Kravitz S."/>
            <person name="Beeson K."/>
            <person name="Sutton G."/>
            <person name="Rogers Y.-H."/>
            <person name="Friedman R."/>
            <person name="Frazier M."/>
            <person name="Venter J.C."/>
        </authorList>
    </citation>
    <scope>NUCLEOTIDE SEQUENCE [LARGE SCALE GENOMIC DNA]</scope>
    <source>
        <strain evidence="1 2">DG893</strain>
    </source>
</reference>
<name>A6EVF5_9GAMM</name>
<evidence type="ECO:0008006" key="3">
    <source>
        <dbReference type="Google" id="ProtNLM"/>
    </source>
</evidence>
<gene>
    <name evidence="1" type="ORF">MDG893_11401</name>
</gene>
<proteinExistence type="predicted"/>
<comment type="caution">
    <text evidence="1">The sequence shown here is derived from an EMBL/GenBank/DDBJ whole genome shotgun (WGS) entry which is preliminary data.</text>
</comment>
<dbReference type="InterPro" id="IPR058248">
    <property type="entry name" value="Lxx211020-like"/>
</dbReference>
<keyword evidence="2" id="KW-1185">Reference proteome</keyword>
<accession>A6EVF5</accession>
<dbReference type="eggNOG" id="COG2847">
    <property type="taxonomic scope" value="Bacteria"/>
</dbReference>
<evidence type="ECO:0000313" key="2">
    <source>
        <dbReference type="Proteomes" id="UP000005856"/>
    </source>
</evidence>
<dbReference type="EMBL" id="ABCP01000001">
    <property type="protein sequence ID" value="EDM49804.1"/>
    <property type="molecule type" value="Genomic_DNA"/>
</dbReference>
<evidence type="ECO:0000313" key="1">
    <source>
        <dbReference type="EMBL" id="EDM49804.1"/>
    </source>
</evidence>
<dbReference type="PANTHER" id="PTHR36302">
    <property type="entry name" value="BLR7088 PROTEIN"/>
    <property type="match status" value="1"/>
</dbReference>
<protein>
    <recommendedName>
        <fullName evidence="3">Metal-binding protein</fullName>
    </recommendedName>
</protein>
<organism evidence="1 2">
    <name type="scientific">Marinobacter algicola DG893</name>
    <dbReference type="NCBI Taxonomy" id="443152"/>
    <lineage>
        <taxon>Bacteria</taxon>
        <taxon>Pseudomonadati</taxon>
        <taxon>Pseudomonadota</taxon>
        <taxon>Gammaproteobacteria</taxon>
        <taxon>Pseudomonadales</taxon>
        <taxon>Marinobacteraceae</taxon>
        <taxon>Marinobacter</taxon>
    </lineage>
</organism>
<dbReference type="STRING" id="443152.MDG893_11401"/>
<dbReference type="Gene3D" id="2.60.40.1890">
    <property type="entry name" value="PCu(A)C copper chaperone"/>
    <property type="match status" value="1"/>
</dbReference>
<dbReference type="Proteomes" id="UP000005856">
    <property type="component" value="Unassembled WGS sequence"/>
</dbReference>
<dbReference type="PANTHER" id="PTHR36302:SF1">
    <property type="entry name" value="COPPER CHAPERONE PCU(A)C"/>
    <property type="match status" value="1"/>
</dbReference>
<dbReference type="InterPro" id="IPR007410">
    <property type="entry name" value="LpqE-like"/>
</dbReference>
<sequence>MSDCGTALTTTPIETTIDEVTRNMNPLKTLAASALIACSTLIVAPAIAHDHSSDTVTINHPWSRPTPPGVPMGVGYMVITNHSDSDITLTSATTPRAKNVSIHESTMTDGTMSMRPLKDGLTIPAGDTVELKPHSYHMMLEKLDGPLKEGERVPLTVSFDGADSVDVMLHVEPLDGDMKMEGHGMDHSGH</sequence>